<reference evidence="3" key="1">
    <citation type="submission" date="2016-06" db="EMBL/GenBank/DDBJ databases">
        <title>Parallel loss of symbiosis genes in relatives of nitrogen-fixing non-legume Parasponia.</title>
        <authorList>
            <person name="Van Velzen R."/>
            <person name="Holmer R."/>
            <person name="Bu F."/>
            <person name="Rutten L."/>
            <person name="Van Zeijl A."/>
            <person name="Liu W."/>
            <person name="Santuari L."/>
            <person name="Cao Q."/>
            <person name="Sharma T."/>
            <person name="Shen D."/>
            <person name="Roswanjaya Y."/>
            <person name="Wardhani T."/>
            <person name="Kalhor M.S."/>
            <person name="Jansen J."/>
            <person name="Van den Hoogen J."/>
            <person name="Gungor B."/>
            <person name="Hartog M."/>
            <person name="Hontelez J."/>
            <person name="Verver J."/>
            <person name="Yang W.-C."/>
            <person name="Schijlen E."/>
            <person name="Repin R."/>
            <person name="Schilthuizen M."/>
            <person name="Schranz E."/>
            <person name="Heidstra R."/>
            <person name="Miyata K."/>
            <person name="Fedorova E."/>
            <person name="Kohlen W."/>
            <person name="Bisseling T."/>
            <person name="Smit S."/>
            <person name="Geurts R."/>
        </authorList>
    </citation>
    <scope>NUCLEOTIDE SEQUENCE [LARGE SCALE GENOMIC DNA]</scope>
    <source>
        <strain evidence="3">cv. RG33-2</strain>
    </source>
</reference>
<protein>
    <recommendedName>
        <fullName evidence="1">KIB1-4 beta-propeller domain-containing protein</fullName>
    </recommendedName>
</protein>
<evidence type="ECO:0000313" key="2">
    <source>
        <dbReference type="EMBL" id="PON43611.1"/>
    </source>
</evidence>
<sequence>MDFRDRPITTRLIFLALPPGEPVHRPSTLNSKDFGYERTIIFSLYKLDFDSLDWEIMECINDKAVNFIGNGNSWSVSQANCVKCRTNSTCYTDDMKSGSGRDVGVYFMETGNTESLRFMLMFLSPNHLRHG</sequence>
<evidence type="ECO:0000259" key="1">
    <source>
        <dbReference type="Pfam" id="PF03478"/>
    </source>
</evidence>
<proteinExistence type="predicted"/>
<dbReference type="InParanoid" id="A0A2P5B4A6"/>
<feature type="domain" description="KIB1-4 beta-propeller" evidence="1">
    <location>
        <begin position="36"/>
        <end position="106"/>
    </location>
</feature>
<dbReference type="Pfam" id="PF03478">
    <property type="entry name" value="Beta-prop_KIB1-4"/>
    <property type="match status" value="1"/>
</dbReference>
<dbReference type="InterPro" id="IPR005174">
    <property type="entry name" value="KIB1-4_b-propeller"/>
</dbReference>
<gene>
    <name evidence="2" type="ORF">TorRG33x02_333510</name>
</gene>
<keyword evidence="3" id="KW-1185">Reference proteome</keyword>
<dbReference type="STRING" id="63057.A0A2P5B4A6"/>
<organism evidence="2 3">
    <name type="scientific">Trema orientale</name>
    <name type="common">Charcoal tree</name>
    <name type="synonym">Celtis orientalis</name>
    <dbReference type="NCBI Taxonomy" id="63057"/>
    <lineage>
        <taxon>Eukaryota</taxon>
        <taxon>Viridiplantae</taxon>
        <taxon>Streptophyta</taxon>
        <taxon>Embryophyta</taxon>
        <taxon>Tracheophyta</taxon>
        <taxon>Spermatophyta</taxon>
        <taxon>Magnoliopsida</taxon>
        <taxon>eudicotyledons</taxon>
        <taxon>Gunneridae</taxon>
        <taxon>Pentapetalae</taxon>
        <taxon>rosids</taxon>
        <taxon>fabids</taxon>
        <taxon>Rosales</taxon>
        <taxon>Cannabaceae</taxon>
        <taxon>Trema</taxon>
    </lineage>
</organism>
<evidence type="ECO:0000313" key="3">
    <source>
        <dbReference type="Proteomes" id="UP000237000"/>
    </source>
</evidence>
<accession>A0A2P5B4A6</accession>
<dbReference type="EMBL" id="JXTC01000611">
    <property type="protein sequence ID" value="PON43611.1"/>
    <property type="molecule type" value="Genomic_DNA"/>
</dbReference>
<comment type="caution">
    <text evidence="2">The sequence shown here is derived from an EMBL/GenBank/DDBJ whole genome shotgun (WGS) entry which is preliminary data.</text>
</comment>
<dbReference type="AlphaFoldDB" id="A0A2P5B4A6"/>
<name>A0A2P5B4A6_TREOI</name>
<dbReference type="OrthoDB" id="10471072at2759"/>
<dbReference type="Proteomes" id="UP000237000">
    <property type="component" value="Unassembled WGS sequence"/>
</dbReference>